<keyword evidence="5" id="KW-1185">Reference proteome</keyword>
<dbReference type="SMART" id="SM00333">
    <property type="entry name" value="TUDOR"/>
    <property type="match status" value="1"/>
</dbReference>
<organism evidence="4 5">
    <name type="scientific">Elysia marginata</name>
    <dbReference type="NCBI Taxonomy" id="1093978"/>
    <lineage>
        <taxon>Eukaryota</taxon>
        <taxon>Metazoa</taxon>
        <taxon>Spiralia</taxon>
        <taxon>Lophotrochozoa</taxon>
        <taxon>Mollusca</taxon>
        <taxon>Gastropoda</taxon>
        <taxon>Heterobranchia</taxon>
        <taxon>Euthyneura</taxon>
        <taxon>Panpulmonata</taxon>
        <taxon>Sacoglossa</taxon>
        <taxon>Placobranchoidea</taxon>
        <taxon>Plakobranchidae</taxon>
        <taxon>Elysia</taxon>
    </lineage>
</organism>
<evidence type="ECO:0000313" key="4">
    <source>
        <dbReference type="EMBL" id="GFS24112.1"/>
    </source>
</evidence>
<dbReference type="InterPro" id="IPR000571">
    <property type="entry name" value="Znf_CCCH"/>
</dbReference>
<evidence type="ECO:0000259" key="2">
    <source>
        <dbReference type="PROSITE" id="PS50103"/>
    </source>
</evidence>
<dbReference type="Gene3D" id="2.30.30.140">
    <property type="match status" value="1"/>
</dbReference>
<evidence type="ECO:0000259" key="3">
    <source>
        <dbReference type="PROSITE" id="PS50304"/>
    </source>
</evidence>
<dbReference type="PROSITE" id="PS50103">
    <property type="entry name" value="ZF_C3H1"/>
    <property type="match status" value="1"/>
</dbReference>
<evidence type="ECO:0000313" key="5">
    <source>
        <dbReference type="Proteomes" id="UP000762676"/>
    </source>
</evidence>
<proteinExistence type="predicted"/>
<protein>
    <submittedName>
        <fullName evidence="4">Tudor domain-containing protein 1-like</fullName>
    </submittedName>
</protein>
<dbReference type="Gene3D" id="2.40.50.90">
    <property type="match status" value="1"/>
</dbReference>
<dbReference type="InterPro" id="IPR035437">
    <property type="entry name" value="SNase_OB-fold_sf"/>
</dbReference>
<evidence type="ECO:0000256" key="1">
    <source>
        <dbReference type="PROSITE-ProRule" id="PRU00723"/>
    </source>
</evidence>
<accession>A0AAV4JRI6</accession>
<dbReference type="SUPFAM" id="SSF50199">
    <property type="entry name" value="Staphylococcal nuclease"/>
    <property type="match status" value="1"/>
</dbReference>
<feature type="zinc finger region" description="C3H1-type" evidence="1">
    <location>
        <begin position="31"/>
        <end position="59"/>
    </location>
</feature>
<dbReference type="PANTHER" id="PTHR22948:SF76">
    <property type="entry name" value="FI20010P1-RELATED"/>
    <property type="match status" value="1"/>
</dbReference>
<dbReference type="AlphaFoldDB" id="A0AAV4JRI6"/>
<keyword evidence="1" id="KW-0863">Zinc-finger</keyword>
<sequence length="325" mass="36234">MQYDFACATHAMLCGRHGNIKRLSEAGKPGEGGRRVCVFYNRRHGCFKGDHCPDLHIKTSPNSTGLQHDLGAVVVYDEDQSNLLPREGTLVVVTISTVITPTKFYVTLPWGRLTALDVLDQSDAWRRFQAEESLEGLMDNMQDFYGQRQYDRDLTVLGFCEAIAARVDGRWIRAKVVDSDEDKGLIQVVSVDFGWETWVKETDLRDLELRFLHLPPQAVACSLATVAPPIHHGHRWVPDACKYFADSVLEKTLVAYVKEKDPSGRLSLVLHDTSRSEDISINQAMVDAGWARTVSADQSSWFPDQNISTSPSSGRASELISLAPA</sequence>
<keyword evidence="1" id="KW-0862">Zinc</keyword>
<dbReference type="SUPFAM" id="SSF63748">
    <property type="entry name" value="Tudor/PWWP/MBT"/>
    <property type="match status" value="1"/>
</dbReference>
<feature type="domain" description="Tudor" evidence="3">
    <location>
        <begin position="153"/>
        <end position="214"/>
    </location>
</feature>
<keyword evidence="1" id="KW-0479">Metal-binding</keyword>
<feature type="domain" description="C3H1-type" evidence="2">
    <location>
        <begin position="31"/>
        <end position="59"/>
    </location>
</feature>
<comment type="caution">
    <text evidence="4">The sequence shown here is derived from an EMBL/GenBank/DDBJ whole genome shotgun (WGS) entry which is preliminary data.</text>
</comment>
<gene>
    <name evidence="4" type="ORF">ElyMa_001655600</name>
</gene>
<dbReference type="Pfam" id="PF00567">
    <property type="entry name" value="TUDOR"/>
    <property type="match status" value="1"/>
</dbReference>
<name>A0AAV4JRI6_9GAST</name>
<dbReference type="InterPro" id="IPR050621">
    <property type="entry name" value="Tudor_domain_containing"/>
</dbReference>
<dbReference type="PROSITE" id="PS50304">
    <property type="entry name" value="TUDOR"/>
    <property type="match status" value="1"/>
</dbReference>
<reference evidence="4 5" key="1">
    <citation type="journal article" date="2021" name="Elife">
        <title>Chloroplast acquisition without the gene transfer in kleptoplastic sea slugs, Plakobranchus ocellatus.</title>
        <authorList>
            <person name="Maeda T."/>
            <person name="Takahashi S."/>
            <person name="Yoshida T."/>
            <person name="Shimamura S."/>
            <person name="Takaki Y."/>
            <person name="Nagai Y."/>
            <person name="Toyoda A."/>
            <person name="Suzuki Y."/>
            <person name="Arimoto A."/>
            <person name="Ishii H."/>
            <person name="Satoh N."/>
            <person name="Nishiyama T."/>
            <person name="Hasebe M."/>
            <person name="Maruyama T."/>
            <person name="Minagawa J."/>
            <person name="Obokata J."/>
            <person name="Shigenobu S."/>
        </authorList>
    </citation>
    <scope>NUCLEOTIDE SEQUENCE [LARGE SCALE GENOMIC DNA]</scope>
</reference>
<dbReference type="GO" id="GO:0008270">
    <property type="term" value="F:zinc ion binding"/>
    <property type="evidence" value="ECO:0007669"/>
    <property type="project" value="UniProtKB-KW"/>
</dbReference>
<dbReference type="EMBL" id="BMAT01003367">
    <property type="protein sequence ID" value="GFS24112.1"/>
    <property type="molecule type" value="Genomic_DNA"/>
</dbReference>
<dbReference type="Proteomes" id="UP000762676">
    <property type="component" value="Unassembled WGS sequence"/>
</dbReference>
<dbReference type="PANTHER" id="PTHR22948">
    <property type="entry name" value="TUDOR DOMAIN CONTAINING PROTEIN"/>
    <property type="match status" value="1"/>
</dbReference>
<dbReference type="InterPro" id="IPR002999">
    <property type="entry name" value="Tudor"/>
</dbReference>